<feature type="chain" id="PRO_5047502394" evidence="1">
    <location>
        <begin position="23"/>
        <end position="99"/>
    </location>
</feature>
<accession>A0ABW4XMR0</accession>
<gene>
    <name evidence="2" type="ORF">ACFSJ3_10025</name>
</gene>
<feature type="signal peptide" evidence="1">
    <location>
        <begin position="1"/>
        <end position="22"/>
    </location>
</feature>
<dbReference type="Proteomes" id="UP001597380">
    <property type="component" value="Unassembled WGS sequence"/>
</dbReference>
<keyword evidence="1" id="KW-0732">Signal</keyword>
<keyword evidence="3" id="KW-1185">Reference proteome</keyword>
<sequence>MKKLSFTLSYLAILLLPGYSVAQISDERVLTEVNIDHQCEAALMDAQDEPLHGDRKRKFFLAFNICQQENVDVNQALGSLKRNTDADLAGASEKLKTLH</sequence>
<evidence type="ECO:0000256" key="1">
    <source>
        <dbReference type="SAM" id="SignalP"/>
    </source>
</evidence>
<evidence type="ECO:0000313" key="3">
    <source>
        <dbReference type="Proteomes" id="UP001597380"/>
    </source>
</evidence>
<comment type="caution">
    <text evidence="2">The sequence shown here is derived from an EMBL/GenBank/DDBJ whole genome shotgun (WGS) entry which is preliminary data.</text>
</comment>
<organism evidence="2 3">
    <name type="scientific">Corallincola platygyrae</name>
    <dbReference type="NCBI Taxonomy" id="1193278"/>
    <lineage>
        <taxon>Bacteria</taxon>
        <taxon>Pseudomonadati</taxon>
        <taxon>Pseudomonadota</taxon>
        <taxon>Gammaproteobacteria</taxon>
        <taxon>Alteromonadales</taxon>
        <taxon>Psychromonadaceae</taxon>
        <taxon>Corallincola</taxon>
    </lineage>
</organism>
<dbReference type="RefSeq" id="WP_345339298.1">
    <property type="nucleotide sequence ID" value="NZ_BAABLI010000008.1"/>
</dbReference>
<protein>
    <submittedName>
        <fullName evidence="2">Uncharacterized protein</fullName>
    </submittedName>
</protein>
<reference evidence="3" key="1">
    <citation type="journal article" date="2019" name="Int. J. Syst. Evol. Microbiol.">
        <title>The Global Catalogue of Microorganisms (GCM) 10K type strain sequencing project: providing services to taxonomists for standard genome sequencing and annotation.</title>
        <authorList>
            <consortium name="The Broad Institute Genomics Platform"/>
            <consortium name="The Broad Institute Genome Sequencing Center for Infectious Disease"/>
            <person name="Wu L."/>
            <person name="Ma J."/>
        </authorList>
    </citation>
    <scope>NUCLEOTIDE SEQUENCE [LARGE SCALE GENOMIC DNA]</scope>
    <source>
        <strain evidence="3">CGMCC 1.10992</strain>
    </source>
</reference>
<proteinExistence type="predicted"/>
<name>A0ABW4XMR0_9GAMM</name>
<evidence type="ECO:0000313" key="2">
    <source>
        <dbReference type="EMBL" id="MFD2096320.1"/>
    </source>
</evidence>
<dbReference type="EMBL" id="JBHUHT010000012">
    <property type="protein sequence ID" value="MFD2096320.1"/>
    <property type="molecule type" value="Genomic_DNA"/>
</dbReference>